<reference evidence="3" key="1">
    <citation type="submission" date="2014-09" db="EMBL/GenBank/DDBJ databases">
        <authorList>
            <person name="Sharma Rahul"/>
            <person name="Thines Marco"/>
        </authorList>
    </citation>
    <scope>NUCLEOTIDE SEQUENCE [LARGE SCALE GENOMIC DNA]</scope>
</reference>
<keyword evidence="3" id="KW-1185">Reference proteome</keyword>
<organism evidence="2 3">
    <name type="scientific">Plasmopara halstedii</name>
    <name type="common">Downy mildew of sunflower</name>
    <dbReference type="NCBI Taxonomy" id="4781"/>
    <lineage>
        <taxon>Eukaryota</taxon>
        <taxon>Sar</taxon>
        <taxon>Stramenopiles</taxon>
        <taxon>Oomycota</taxon>
        <taxon>Peronosporomycetes</taxon>
        <taxon>Peronosporales</taxon>
        <taxon>Peronosporaceae</taxon>
        <taxon>Plasmopara</taxon>
    </lineage>
</organism>
<dbReference type="AlphaFoldDB" id="A0A0P1APZ9"/>
<accession>A0A0P1APZ9</accession>
<dbReference type="OMA" id="CEMYPQF"/>
<feature type="transmembrane region" description="Helical" evidence="1">
    <location>
        <begin position="12"/>
        <end position="32"/>
    </location>
</feature>
<evidence type="ECO:0000313" key="2">
    <source>
        <dbReference type="EMBL" id="CEG43542.1"/>
    </source>
</evidence>
<dbReference type="Proteomes" id="UP000054928">
    <property type="component" value="Unassembled WGS sequence"/>
</dbReference>
<evidence type="ECO:0000256" key="1">
    <source>
        <dbReference type="SAM" id="Phobius"/>
    </source>
</evidence>
<sequence>MTTFDGARHSLWFIVYVVAGVGILLTLLGDAYSNAVIVCDMYPQFSFLETLWEELAMHYTRLPFLRVQVPTLHLLSAYAVIYVVKHWGLVDQGWPLFFDLLSGRWLYHQLFDSLPTHLSSVFSEPDMPELLSDDETPEVIEDETKRNHSDELTSSLVDKDTCKEALAKLMQVKLQFANRTVSRPDDWLVFDPLQEKLVLQKDVLHLNNATNDDSFGFSEQIEDRQTLECATTIDSQSKVAKEPELRL</sequence>
<evidence type="ECO:0000313" key="3">
    <source>
        <dbReference type="Proteomes" id="UP000054928"/>
    </source>
</evidence>
<dbReference type="GeneID" id="36408789"/>
<keyword evidence="1" id="KW-1133">Transmembrane helix</keyword>
<dbReference type="RefSeq" id="XP_024579911.1">
    <property type="nucleotide sequence ID" value="XM_024729544.1"/>
</dbReference>
<dbReference type="OrthoDB" id="156912at2759"/>
<keyword evidence="1" id="KW-0472">Membrane</keyword>
<protein>
    <submittedName>
        <fullName evidence="2">Uncharacterized protein</fullName>
    </submittedName>
</protein>
<dbReference type="EMBL" id="CCYD01000667">
    <property type="protein sequence ID" value="CEG43542.1"/>
    <property type="molecule type" value="Genomic_DNA"/>
</dbReference>
<keyword evidence="1" id="KW-0812">Transmembrane</keyword>
<name>A0A0P1APZ9_PLAHL</name>
<proteinExistence type="predicted"/>